<feature type="domain" description="SPRY" evidence="2">
    <location>
        <begin position="261"/>
        <end position="397"/>
    </location>
</feature>
<dbReference type="InterPro" id="IPR043136">
    <property type="entry name" value="B30.2/SPRY_sf"/>
</dbReference>
<evidence type="ECO:0000256" key="1">
    <source>
        <dbReference type="SAM" id="MobiDB-lite"/>
    </source>
</evidence>
<evidence type="ECO:0000259" key="2">
    <source>
        <dbReference type="Pfam" id="PF00622"/>
    </source>
</evidence>
<dbReference type="InterPro" id="IPR044736">
    <property type="entry name" value="Gid1/RanBPM/SPLA_SPRY"/>
</dbReference>
<gene>
    <name evidence="3" type="ORF">P43SY_000950</name>
</gene>
<dbReference type="EMBL" id="JAKCXM010000739">
    <property type="protein sequence ID" value="KAJ0392043.1"/>
    <property type="molecule type" value="Genomic_DNA"/>
</dbReference>
<dbReference type="AlphaFoldDB" id="A0AAD5Q3N4"/>
<feature type="compositionally biased region" description="Basic residues" evidence="1">
    <location>
        <begin position="102"/>
        <end position="115"/>
    </location>
</feature>
<dbReference type="InterPro" id="IPR036047">
    <property type="entry name" value="F-box-like_dom_sf"/>
</dbReference>
<comment type="caution">
    <text evidence="3">The sequence shown here is derived from an EMBL/GenBank/DDBJ whole genome shotgun (WGS) entry which is preliminary data.</text>
</comment>
<organism evidence="3 4">
    <name type="scientific">Pythium insidiosum</name>
    <name type="common">Pythiosis disease agent</name>
    <dbReference type="NCBI Taxonomy" id="114742"/>
    <lineage>
        <taxon>Eukaryota</taxon>
        <taxon>Sar</taxon>
        <taxon>Stramenopiles</taxon>
        <taxon>Oomycota</taxon>
        <taxon>Peronosporomycetes</taxon>
        <taxon>Pythiales</taxon>
        <taxon>Pythiaceae</taxon>
        <taxon>Pythium</taxon>
    </lineage>
</organism>
<protein>
    <recommendedName>
        <fullName evidence="2">SPRY domain-containing protein</fullName>
    </recommendedName>
</protein>
<proteinExistence type="predicted"/>
<feature type="region of interest" description="Disordered" evidence="1">
    <location>
        <begin position="93"/>
        <end position="117"/>
    </location>
</feature>
<evidence type="ECO:0000313" key="3">
    <source>
        <dbReference type="EMBL" id="KAJ0392043.1"/>
    </source>
</evidence>
<dbReference type="SUPFAM" id="SSF49899">
    <property type="entry name" value="Concanavalin A-like lectins/glucanases"/>
    <property type="match status" value="1"/>
</dbReference>
<keyword evidence="4" id="KW-1185">Reference proteome</keyword>
<dbReference type="Proteomes" id="UP001209570">
    <property type="component" value="Unassembled WGS sequence"/>
</dbReference>
<accession>A0AAD5Q3N4</accession>
<dbReference type="CDD" id="cd12885">
    <property type="entry name" value="SPRY_RanBP_like"/>
    <property type="match status" value="1"/>
</dbReference>
<dbReference type="Gene3D" id="2.60.120.920">
    <property type="match status" value="1"/>
</dbReference>
<dbReference type="InterPro" id="IPR003877">
    <property type="entry name" value="SPRY_dom"/>
</dbReference>
<dbReference type="SUPFAM" id="SSF81383">
    <property type="entry name" value="F-box domain"/>
    <property type="match status" value="1"/>
</dbReference>
<name>A0AAD5Q3N4_PYTIN</name>
<dbReference type="InterPro" id="IPR013320">
    <property type="entry name" value="ConA-like_dom_sf"/>
</dbReference>
<dbReference type="CDD" id="cd09917">
    <property type="entry name" value="F-box_SF"/>
    <property type="match status" value="1"/>
</dbReference>
<sequence length="415" mass="45737">MAAMVASATTSSFSPRQHKLRTFIVLNAKSSRGRLASFSELLDEPMPHEDPIPDECLAFESYAAVATRFKPSSPPRELRWSDLNRPRFHLASFLGPQNNGKRSQKARRRHLRRARSSSGSLNDHLEVHALELCFEFLDIADLQRATLVCTEFREVVIGSARLLLGLYGRKWRTLQEKPSRLPREYHSLDYASLLAMYHGRREDFDYSLMTRSRVTKLPNSTYEIVNNSLLRVLTNGAVDSVRGASPLPVLSCAAALKHRVSYFEVAMQGCGSVGIVSLSDAATRSAYGFGSDEHIGWKGISYGYHGNDGDFVYNDGTAPYGGEWKPFGPSWGTVSPSTDDSKQTFTVGCGVNMTTHQVFFTLNGTLVGVAPVTVQDGEYAAAVSLHEFNDSAVLNAGSAPFKFDIEGFCASLQVE</sequence>
<evidence type="ECO:0000313" key="4">
    <source>
        <dbReference type="Proteomes" id="UP001209570"/>
    </source>
</evidence>
<dbReference type="InterPro" id="IPR050618">
    <property type="entry name" value="Ubq-SigPath_Reg"/>
</dbReference>
<dbReference type="Pfam" id="PF00622">
    <property type="entry name" value="SPRY"/>
    <property type="match status" value="1"/>
</dbReference>
<dbReference type="PANTHER" id="PTHR12864">
    <property type="entry name" value="RAN BINDING PROTEIN 9-RELATED"/>
    <property type="match status" value="1"/>
</dbReference>
<reference evidence="3" key="1">
    <citation type="submission" date="2021-12" db="EMBL/GenBank/DDBJ databases">
        <title>Prjna785345.</title>
        <authorList>
            <person name="Rujirawat T."/>
            <person name="Krajaejun T."/>
        </authorList>
    </citation>
    <scope>NUCLEOTIDE SEQUENCE</scope>
    <source>
        <strain evidence="3">Pi057C3</strain>
    </source>
</reference>